<evidence type="ECO:0000313" key="4">
    <source>
        <dbReference type="Proteomes" id="UP001153555"/>
    </source>
</evidence>
<accession>A0A9N7MJH9</accession>
<feature type="region of interest" description="Disordered" evidence="1">
    <location>
        <begin position="470"/>
        <end position="493"/>
    </location>
</feature>
<feature type="region of interest" description="Disordered" evidence="1">
    <location>
        <begin position="316"/>
        <end position="343"/>
    </location>
</feature>
<feature type="region of interest" description="Disordered" evidence="1">
    <location>
        <begin position="100"/>
        <end position="128"/>
    </location>
</feature>
<sequence length="1258" mass="139493">MDSKDDPNAGAHRHNTATDNSDTIAVQKKRARRVSFAETTSVRLFNRDDEEDVSPMVETARVRDGSPGESRFGRLSEPYMVFGGEDGDNDNDEDEYMRRSFLRPDGSPSPGGSTFGSASSNDEDDLFGPVSANFIRPGRLYDSEASDDNHDVTMDSTAFSMHFQSLVRSESGIDLKTPTGSQLYFEEKTPKNENTGSSMTFALGKKALLESSRAVTEVSGSHNSNDMSLVGDNPRKYDYEKLSPGLDALLAESRKDLLHGSVSDDIVTSPSPKPKEAEVLPSIDHGDSLINPSCIDLPDDETAACIEAGETNGHAEISVRASSPVKNSRNAAACNRDNDEGIKSPYLLSKNGSETPLASEYSPINQQNALTTVSSVKQRELASPLTKPGSMPRNGSLEHQNTQTSIQKSISNLELLERSALSSAFSAKVDNSFVKTLDFFKSPTFDPLLGNTRHNSRINFEDSINEDKLDSVHQSNKSSYARSRDRARAETRDHISDENHVDKHLGQIVGGKSPKELRTEDVSKDQIKFGRTVSSPSKITWSGGNLGCSLFTTECSKEDAVMTETESLLAVIASGDGGKGFVTSEFVASPVRRLGNKLSASLIPSSTQTKDLFLQNHLKQMRDFHKKDLSPGRNFANAKLSTGVDNLDFDVDGKKNLIEKQATDVEVDLYNGKEIFGTTDYFCSPAKEKRLYILNPEDQYANNLARKGISRNEDNLPESSRAGSNEPVSSSARGDLNESRFLKLDFCTATTSTKELDAEQLSGTPSPKTTKLSGRPGELEAGKRNLELLLRDTRHRDEMTSMQRSPKVQKVGKSYSEKTFNLDEDRTTLTIHERKKWNDIYSKFSEDLKYLLSGSFDNLNREMIDALEDALVYHQRSKVYEMLHDGVFPQVCLHFMILEIYKMAETNLLVHRVVFEKAKLQLNHVKKERLLKRLQLLRSRLQESQKLGENIASQPLQTCTSAVVDAVGEQTLSVNLKKEHEICQEKLTAMRQTLDTLDKKISNLTKTFQTRCKIKDEPSSADTIALVNKRMTEKASCKLIRLEMQMYVVQSVSSVNGQHNVVLNYLDFVTQSIKILVGPASSVSISFILNETNIIKNFPNMDACVAFAYVFNTETTRKYIGSKTLPQETQVTSSLLGNLLDLVDEVQSAQMLLPDLTQSSFCSPSAEQLHLVLCFFNFTSGRKVNLTLDISCLKRGIYPSEIVPLQLVSPGDREVVLSTSTQPILDDIKEAVKDVKTGYKRVLRLCKCVSQVVRASTL</sequence>
<evidence type="ECO:0000259" key="2">
    <source>
        <dbReference type="Pfam" id="PF18210"/>
    </source>
</evidence>
<dbReference type="EMBL" id="CACSLK010003174">
    <property type="protein sequence ID" value="CAA0808413.1"/>
    <property type="molecule type" value="Genomic_DNA"/>
</dbReference>
<feature type="compositionally biased region" description="Basic and acidic residues" evidence="1">
    <location>
        <begin position="482"/>
        <end position="493"/>
    </location>
</feature>
<evidence type="ECO:0000256" key="1">
    <source>
        <dbReference type="SAM" id="MobiDB-lite"/>
    </source>
</evidence>
<dbReference type="InterPro" id="IPR040850">
    <property type="entry name" value="Knl1_RWD_C"/>
</dbReference>
<dbReference type="PANTHER" id="PTHR35707">
    <property type="entry name" value="OS06G0608100 PROTEIN"/>
    <property type="match status" value="1"/>
</dbReference>
<dbReference type="PANTHER" id="PTHR35707:SF1">
    <property type="entry name" value="SPC7 KINETOCHORE PROTEIN DOMAIN-CONTAINING PROTEIN"/>
    <property type="match status" value="1"/>
</dbReference>
<feature type="region of interest" description="Disordered" evidence="1">
    <location>
        <begin position="1"/>
        <end position="27"/>
    </location>
</feature>
<name>A0A9N7MJH9_STRHE</name>
<dbReference type="AlphaFoldDB" id="A0A9N7MJH9"/>
<proteinExistence type="predicted"/>
<feature type="compositionally biased region" description="Low complexity" evidence="1">
    <location>
        <begin position="104"/>
        <end position="120"/>
    </location>
</feature>
<feature type="compositionally biased region" description="Polar residues" evidence="1">
    <location>
        <begin position="761"/>
        <end position="772"/>
    </location>
</feature>
<feature type="domain" description="Knl1 C-terminal RWD" evidence="2">
    <location>
        <begin position="990"/>
        <end position="1142"/>
    </location>
</feature>
<reference evidence="3" key="1">
    <citation type="submission" date="2019-12" db="EMBL/GenBank/DDBJ databases">
        <authorList>
            <person name="Scholes J."/>
        </authorList>
    </citation>
    <scope>NUCLEOTIDE SEQUENCE</scope>
</reference>
<feature type="region of interest" description="Disordered" evidence="1">
    <location>
        <begin position="711"/>
        <end position="734"/>
    </location>
</feature>
<feature type="region of interest" description="Disordered" evidence="1">
    <location>
        <begin position="48"/>
        <end position="74"/>
    </location>
</feature>
<feature type="region of interest" description="Disordered" evidence="1">
    <location>
        <begin position="373"/>
        <end position="402"/>
    </location>
</feature>
<dbReference type="Proteomes" id="UP001153555">
    <property type="component" value="Unassembled WGS sequence"/>
</dbReference>
<keyword evidence="4" id="KW-1185">Reference proteome</keyword>
<protein>
    <recommendedName>
        <fullName evidence="2">Knl1 C-terminal RWD domain-containing protein</fullName>
    </recommendedName>
</protein>
<dbReference type="Pfam" id="PF18210">
    <property type="entry name" value="Knl1_RWD_C"/>
    <property type="match status" value="1"/>
</dbReference>
<gene>
    <name evidence="3" type="ORF">SHERM_10658</name>
</gene>
<dbReference type="OrthoDB" id="1929367at2759"/>
<organism evidence="3 4">
    <name type="scientific">Striga hermonthica</name>
    <name type="common">Purple witchweed</name>
    <name type="synonym">Buchnera hermonthica</name>
    <dbReference type="NCBI Taxonomy" id="68872"/>
    <lineage>
        <taxon>Eukaryota</taxon>
        <taxon>Viridiplantae</taxon>
        <taxon>Streptophyta</taxon>
        <taxon>Embryophyta</taxon>
        <taxon>Tracheophyta</taxon>
        <taxon>Spermatophyta</taxon>
        <taxon>Magnoliopsida</taxon>
        <taxon>eudicotyledons</taxon>
        <taxon>Gunneridae</taxon>
        <taxon>Pentapetalae</taxon>
        <taxon>asterids</taxon>
        <taxon>lamiids</taxon>
        <taxon>Lamiales</taxon>
        <taxon>Orobanchaceae</taxon>
        <taxon>Buchnereae</taxon>
        <taxon>Striga</taxon>
    </lineage>
</organism>
<feature type="compositionally biased region" description="Polar residues" evidence="1">
    <location>
        <begin position="717"/>
        <end position="732"/>
    </location>
</feature>
<feature type="region of interest" description="Disordered" evidence="1">
    <location>
        <begin position="262"/>
        <end position="284"/>
    </location>
</feature>
<evidence type="ECO:0000313" key="3">
    <source>
        <dbReference type="EMBL" id="CAA0808413.1"/>
    </source>
</evidence>
<comment type="caution">
    <text evidence="3">The sequence shown here is derived from an EMBL/GenBank/DDBJ whole genome shotgun (WGS) entry which is preliminary data.</text>
</comment>
<feature type="compositionally biased region" description="Basic and acidic residues" evidence="1">
    <location>
        <begin position="60"/>
        <end position="74"/>
    </location>
</feature>
<feature type="region of interest" description="Disordered" evidence="1">
    <location>
        <begin position="756"/>
        <end position="778"/>
    </location>
</feature>
<feature type="compositionally biased region" description="Polar residues" evidence="1">
    <location>
        <begin position="320"/>
        <end position="330"/>
    </location>
</feature>